<dbReference type="InterPro" id="IPR036259">
    <property type="entry name" value="MFS_trans_sf"/>
</dbReference>
<dbReference type="EMBL" id="CP004374">
    <property type="protein sequence ID" value="AGM29687.1"/>
    <property type="molecule type" value="Genomic_DNA"/>
</dbReference>
<evidence type="ECO:0000256" key="7">
    <source>
        <dbReference type="SAM" id="Phobius"/>
    </source>
</evidence>
<dbReference type="GO" id="GO:0022857">
    <property type="term" value="F:transmembrane transporter activity"/>
    <property type="evidence" value="ECO:0007669"/>
    <property type="project" value="InterPro"/>
</dbReference>
<dbReference type="SUPFAM" id="SSF103473">
    <property type="entry name" value="MFS general substrate transporter"/>
    <property type="match status" value="1"/>
</dbReference>
<feature type="transmembrane region" description="Helical" evidence="7">
    <location>
        <begin position="119"/>
        <end position="140"/>
    </location>
</feature>
<accession>A0AB33AD61</accession>
<organism evidence="9 10">
    <name type="scientific">Mycobacteroides abscessus subsp. bolletii 50594</name>
    <dbReference type="NCBI Taxonomy" id="1303024"/>
    <lineage>
        <taxon>Bacteria</taxon>
        <taxon>Bacillati</taxon>
        <taxon>Actinomycetota</taxon>
        <taxon>Actinomycetes</taxon>
        <taxon>Mycobacteriales</taxon>
        <taxon>Mycobacteriaceae</taxon>
        <taxon>Mycobacteroides</taxon>
        <taxon>Mycobacteroides abscessus</taxon>
    </lineage>
</organism>
<dbReference type="KEGG" id="mabb:MASS_3085"/>
<dbReference type="PANTHER" id="PTHR42718:SF46">
    <property type="entry name" value="BLR6921 PROTEIN"/>
    <property type="match status" value="1"/>
</dbReference>
<feature type="transmembrane region" description="Helical" evidence="7">
    <location>
        <begin position="243"/>
        <end position="261"/>
    </location>
</feature>
<dbReference type="Gene3D" id="1.20.1720.10">
    <property type="entry name" value="Multidrug resistance protein D"/>
    <property type="match status" value="1"/>
</dbReference>
<feature type="transmembrane region" description="Helical" evidence="7">
    <location>
        <begin position="94"/>
        <end position="113"/>
    </location>
</feature>
<evidence type="ECO:0000256" key="2">
    <source>
        <dbReference type="ARBA" id="ARBA00022448"/>
    </source>
</evidence>
<feature type="transmembrane region" description="Helical" evidence="7">
    <location>
        <begin position="418"/>
        <end position="440"/>
    </location>
</feature>
<evidence type="ECO:0000259" key="8">
    <source>
        <dbReference type="PROSITE" id="PS50850"/>
    </source>
</evidence>
<dbReference type="PANTHER" id="PTHR42718">
    <property type="entry name" value="MAJOR FACILITATOR SUPERFAMILY MULTIDRUG TRANSPORTER MFSC"/>
    <property type="match status" value="1"/>
</dbReference>
<feature type="transmembrane region" description="Helical" evidence="7">
    <location>
        <begin position="25"/>
        <end position="50"/>
    </location>
</feature>
<comment type="subcellular location">
    <subcellularLocation>
        <location evidence="1">Cell membrane</location>
        <topology evidence="1">Multi-pass membrane protein</topology>
    </subcellularLocation>
</comment>
<evidence type="ECO:0000313" key="9">
    <source>
        <dbReference type="EMBL" id="AGM29687.1"/>
    </source>
</evidence>
<gene>
    <name evidence="9" type="ORF">MASS_3085</name>
</gene>
<feature type="transmembrane region" description="Helical" evidence="7">
    <location>
        <begin position="211"/>
        <end position="231"/>
    </location>
</feature>
<feature type="transmembrane region" description="Helical" evidence="7">
    <location>
        <begin position="345"/>
        <end position="364"/>
    </location>
</feature>
<feature type="transmembrane region" description="Helical" evidence="7">
    <location>
        <begin position="182"/>
        <end position="199"/>
    </location>
</feature>
<dbReference type="AlphaFoldDB" id="A0AB33AD61"/>
<reference evidence="9 10" key="1">
    <citation type="journal article" date="2013" name="Genome Announc.">
        <title>Complete Genome Sequence of Mycobacterium massiliense Clinical Strain Asan 50594, Belonging to the Type II Genotype.</title>
        <authorList>
            <person name="Kim B.J."/>
            <person name="Kim B.R."/>
            <person name="Hong S.H."/>
            <person name="Seok S.H."/>
            <person name="Kook Y.H."/>
            <person name="Kim B.J."/>
        </authorList>
    </citation>
    <scope>NUCLEOTIDE SEQUENCE [LARGE SCALE GENOMIC DNA]</scope>
    <source>
        <strain evidence="9 10">50594</strain>
    </source>
</reference>
<dbReference type="InterPro" id="IPR011701">
    <property type="entry name" value="MFS"/>
</dbReference>
<dbReference type="Gene3D" id="1.20.1250.20">
    <property type="entry name" value="MFS general substrate transporter like domains"/>
    <property type="match status" value="1"/>
</dbReference>
<evidence type="ECO:0000256" key="6">
    <source>
        <dbReference type="ARBA" id="ARBA00023136"/>
    </source>
</evidence>
<dbReference type="CDD" id="cd17321">
    <property type="entry name" value="MFS_MMR_MDR_like"/>
    <property type="match status" value="1"/>
</dbReference>
<feature type="transmembrane region" description="Helical" evidence="7">
    <location>
        <begin position="317"/>
        <end position="338"/>
    </location>
</feature>
<evidence type="ECO:0000256" key="3">
    <source>
        <dbReference type="ARBA" id="ARBA00022475"/>
    </source>
</evidence>
<keyword evidence="3" id="KW-1003">Cell membrane</keyword>
<feature type="transmembrane region" description="Helical" evidence="7">
    <location>
        <begin position="62"/>
        <end position="82"/>
    </location>
</feature>
<keyword evidence="5 7" id="KW-1133">Transmembrane helix</keyword>
<sequence>MSSMSGLSVEQLTQKARELLPSRHYLYAVIAIAGMQFLATMDGTIAVVTLPKIQAELHLNDATRSWVITAYMLSFGGLMLLGGRLGDTFGRKRVFIGGITLFTLASIGVGLAQEDIGLAIFRLIQGVGAAVASPTALALIATTFPKGPLRTAAVAVFGAMTGVGSIAGLIVGGALAEVSWRLAFLINVPAGALMIYLAVRSLTETEREPMKLDVAGSVLATLGCTAAVFGFTQGPDRGWDSPYTIVSLIAAAALLIAFLLVERTAENPVVPFSLFADRNRVATFAAIFLAGGVLFTLTITIGLYMQDLMKYSPLRTGISAIPFVVGMGIGLGVSSQLVTRLAPRVLILCGGVVVFGAMIYGSTIDRTIAYFPDFSTAIFVGGLGIGTIVVPVVLSAITGVDADRIGPLSAISLMLQNLGGPIVLVIIQAIITSRTLYLGGATGPVQNMNRDQLHALDHGYTYGMLWIAGTAVLVGVAALFITYSAADVAHAQKAQAAHDQGLDEDELE</sequence>
<name>A0AB33AD61_9MYCO</name>
<dbReference type="InterPro" id="IPR020846">
    <property type="entry name" value="MFS_dom"/>
</dbReference>
<evidence type="ECO:0000313" key="10">
    <source>
        <dbReference type="Proteomes" id="UP000013961"/>
    </source>
</evidence>
<evidence type="ECO:0000256" key="4">
    <source>
        <dbReference type="ARBA" id="ARBA00022692"/>
    </source>
</evidence>
<protein>
    <submittedName>
        <fullName evidence="9">Integral membrane efflux protein EfpA</fullName>
    </submittedName>
</protein>
<proteinExistence type="predicted"/>
<dbReference type="Proteomes" id="UP000013961">
    <property type="component" value="Chromosome"/>
</dbReference>
<evidence type="ECO:0000256" key="5">
    <source>
        <dbReference type="ARBA" id="ARBA00022989"/>
    </source>
</evidence>
<feature type="transmembrane region" description="Helical" evidence="7">
    <location>
        <begin position="460"/>
        <end position="483"/>
    </location>
</feature>
<dbReference type="GO" id="GO:0005886">
    <property type="term" value="C:plasma membrane"/>
    <property type="evidence" value="ECO:0007669"/>
    <property type="project" value="UniProtKB-SubCell"/>
</dbReference>
<dbReference type="PROSITE" id="PS50850">
    <property type="entry name" value="MFS"/>
    <property type="match status" value="1"/>
</dbReference>
<feature type="domain" description="Major facilitator superfamily (MFS) profile" evidence="8">
    <location>
        <begin position="28"/>
        <end position="487"/>
    </location>
</feature>
<feature type="transmembrane region" description="Helical" evidence="7">
    <location>
        <begin position="281"/>
        <end position="305"/>
    </location>
</feature>
<feature type="transmembrane region" description="Helical" evidence="7">
    <location>
        <begin position="152"/>
        <end position="176"/>
    </location>
</feature>
<dbReference type="Pfam" id="PF07690">
    <property type="entry name" value="MFS_1"/>
    <property type="match status" value="1"/>
</dbReference>
<feature type="transmembrane region" description="Helical" evidence="7">
    <location>
        <begin position="376"/>
        <end position="397"/>
    </location>
</feature>
<keyword evidence="4 7" id="KW-0812">Transmembrane</keyword>
<keyword evidence="6 7" id="KW-0472">Membrane</keyword>
<keyword evidence="2" id="KW-0813">Transport</keyword>
<evidence type="ECO:0000256" key="1">
    <source>
        <dbReference type="ARBA" id="ARBA00004651"/>
    </source>
</evidence>